<dbReference type="EMBL" id="QFQI01000009">
    <property type="protein sequence ID" value="PZQ59303.1"/>
    <property type="molecule type" value="Genomic_DNA"/>
</dbReference>
<dbReference type="SFLD" id="SFLDS00003">
    <property type="entry name" value="Haloacid_Dehalogenase"/>
    <property type="match status" value="1"/>
</dbReference>
<dbReference type="PANTHER" id="PTHR43434">
    <property type="entry name" value="PHOSPHOGLYCOLATE PHOSPHATASE"/>
    <property type="match status" value="1"/>
</dbReference>
<dbReference type="GO" id="GO:0008967">
    <property type="term" value="F:phosphoglycolate phosphatase activity"/>
    <property type="evidence" value="ECO:0007669"/>
    <property type="project" value="TreeGrafter"/>
</dbReference>
<evidence type="ECO:0000313" key="2">
    <source>
        <dbReference type="Proteomes" id="UP000249229"/>
    </source>
</evidence>
<dbReference type="SUPFAM" id="SSF56784">
    <property type="entry name" value="HAD-like"/>
    <property type="match status" value="1"/>
</dbReference>
<dbReference type="InterPro" id="IPR041492">
    <property type="entry name" value="HAD_2"/>
</dbReference>
<dbReference type="InterPro" id="IPR006439">
    <property type="entry name" value="HAD-SF_hydro_IA"/>
</dbReference>
<dbReference type="SFLD" id="SFLDG01129">
    <property type="entry name" value="C1.5:_HAD__Beta-PGM__Phosphata"/>
    <property type="match status" value="1"/>
</dbReference>
<comment type="caution">
    <text evidence="1">The sequence shown here is derived from an EMBL/GenBank/DDBJ whole genome shotgun (WGS) entry which is preliminary data.</text>
</comment>
<name>A0A2W5QWL1_9SPHN</name>
<dbReference type="PANTHER" id="PTHR43434:SF16">
    <property type="entry name" value="BLL8046 PROTEIN"/>
    <property type="match status" value="1"/>
</dbReference>
<evidence type="ECO:0000313" key="1">
    <source>
        <dbReference type="EMBL" id="PZQ59303.1"/>
    </source>
</evidence>
<dbReference type="GO" id="GO:0006281">
    <property type="term" value="P:DNA repair"/>
    <property type="evidence" value="ECO:0007669"/>
    <property type="project" value="TreeGrafter"/>
</dbReference>
<proteinExistence type="predicted"/>
<dbReference type="Gene3D" id="3.40.50.1000">
    <property type="entry name" value="HAD superfamily/HAD-like"/>
    <property type="match status" value="1"/>
</dbReference>
<organism evidence="1 2">
    <name type="scientific">Sphingomonas taxi</name>
    <dbReference type="NCBI Taxonomy" id="1549858"/>
    <lineage>
        <taxon>Bacteria</taxon>
        <taxon>Pseudomonadati</taxon>
        <taxon>Pseudomonadota</taxon>
        <taxon>Alphaproteobacteria</taxon>
        <taxon>Sphingomonadales</taxon>
        <taxon>Sphingomonadaceae</taxon>
        <taxon>Sphingomonas</taxon>
    </lineage>
</organism>
<dbReference type="GO" id="GO:0005829">
    <property type="term" value="C:cytosol"/>
    <property type="evidence" value="ECO:0007669"/>
    <property type="project" value="TreeGrafter"/>
</dbReference>
<dbReference type="CDD" id="cd07505">
    <property type="entry name" value="HAD_BPGM-like"/>
    <property type="match status" value="1"/>
</dbReference>
<keyword evidence="1" id="KW-0378">Hydrolase</keyword>
<dbReference type="NCBIfam" id="TIGR01549">
    <property type="entry name" value="HAD-SF-IA-v1"/>
    <property type="match status" value="1"/>
</dbReference>
<dbReference type="InterPro" id="IPR050155">
    <property type="entry name" value="HAD-like_hydrolase_sf"/>
</dbReference>
<dbReference type="Proteomes" id="UP000249229">
    <property type="component" value="Unassembled WGS sequence"/>
</dbReference>
<dbReference type="SFLD" id="SFLDG01135">
    <property type="entry name" value="C1.5.6:_HAD__Beta-PGM__Phospha"/>
    <property type="match status" value="1"/>
</dbReference>
<dbReference type="Pfam" id="PF13419">
    <property type="entry name" value="HAD_2"/>
    <property type="match status" value="1"/>
</dbReference>
<sequence>MFGQEPGPRRADGRWCAWSRAEPAHHPIGQAGSMAFKAIFFDIDGTLVDSNDFHVEAWQQAFAGVGATFDRQRIHDQIGKGTDMLVPTLLPGASQEEQERLGEEHGAIFSSRYLERVRPFPDAHALLARAKASGKTVVLASSASGDELDHYLDLLDARDLVDATTSADDVEKTKPAPDIFAIALEKVAPLAAGDVVVIGDTPYDIEAAATCGIAAIGLRSGGFTDAALHDAGAIALYDDVAALLRDYDASPLAG</sequence>
<dbReference type="InterPro" id="IPR023198">
    <property type="entry name" value="PGP-like_dom2"/>
</dbReference>
<reference evidence="1 2" key="1">
    <citation type="submission" date="2017-08" db="EMBL/GenBank/DDBJ databases">
        <title>Infants hospitalized years apart are colonized by the same room-sourced microbial strains.</title>
        <authorList>
            <person name="Brooks B."/>
            <person name="Olm M.R."/>
            <person name="Firek B.A."/>
            <person name="Baker R."/>
            <person name="Thomas B.C."/>
            <person name="Morowitz M.J."/>
            <person name="Banfield J.F."/>
        </authorList>
    </citation>
    <scope>NUCLEOTIDE SEQUENCE [LARGE SCALE GENOMIC DNA]</scope>
    <source>
        <strain evidence="1">S2_005_001_R1_22</strain>
    </source>
</reference>
<dbReference type="InterPro" id="IPR036412">
    <property type="entry name" value="HAD-like_sf"/>
</dbReference>
<dbReference type="Gene3D" id="1.10.150.240">
    <property type="entry name" value="Putative phosphatase, domain 2"/>
    <property type="match status" value="1"/>
</dbReference>
<accession>A0A2W5QWL1</accession>
<gene>
    <name evidence="1" type="ORF">DI544_11640</name>
</gene>
<protein>
    <submittedName>
        <fullName evidence="1">HAD family hydrolase</fullName>
    </submittedName>
</protein>
<dbReference type="InterPro" id="IPR023214">
    <property type="entry name" value="HAD_sf"/>
</dbReference>
<dbReference type="AlphaFoldDB" id="A0A2W5QWL1"/>